<evidence type="ECO:0000313" key="2">
    <source>
        <dbReference type="Proteomes" id="UP001323798"/>
    </source>
</evidence>
<dbReference type="Pfam" id="PF20242">
    <property type="entry name" value="Emfourin"/>
    <property type="match status" value="1"/>
</dbReference>
<dbReference type="InterPro" id="IPR049457">
    <property type="entry name" value="Emfourin"/>
</dbReference>
<protein>
    <submittedName>
        <fullName evidence="1">Protealysin inhibitor emfourin</fullName>
    </submittedName>
</protein>
<reference evidence="1 2" key="1">
    <citation type="submission" date="2023-11" db="EMBL/GenBank/DDBJ databases">
        <title>Genome sequence of Microbacterium rhizosphaerae KACC 19337.</title>
        <authorList>
            <person name="Choi H."/>
            <person name="Kim S."/>
            <person name="Kim Y."/>
            <person name="Kwon S.-W."/>
            <person name="Heo J."/>
        </authorList>
    </citation>
    <scope>NUCLEOTIDE SEQUENCE [LARGE SCALE GENOMIC DNA]</scope>
    <source>
        <strain evidence="1 2">KACC 19337</strain>
    </source>
</reference>
<name>A0ABZ0SSW8_9MICO</name>
<keyword evidence="2" id="KW-1185">Reference proteome</keyword>
<dbReference type="RefSeq" id="WP_320943606.1">
    <property type="nucleotide sequence ID" value="NZ_BAABEU010000004.1"/>
</dbReference>
<gene>
    <name evidence="1" type="ORF">SM116_06305</name>
</gene>
<evidence type="ECO:0000313" key="1">
    <source>
        <dbReference type="EMBL" id="WPR90903.1"/>
    </source>
</evidence>
<organism evidence="1 2">
    <name type="scientific">Microbacterium rhizosphaerae</name>
    <dbReference type="NCBI Taxonomy" id="1678237"/>
    <lineage>
        <taxon>Bacteria</taxon>
        <taxon>Bacillati</taxon>
        <taxon>Actinomycetota</taxon>
        <taxon>Actinomycetes</taxon>
        <taxon>Micrococcales</taxon>
        <taxon>Microbacteriaceae</taxon>
        <taxon>Microbacterium</taxon>
    </lineage>
</organism>
<proteinExistence type="predicted"/>
<accession>A0ABZ0SSW8</accession>
<dbReference type="EMBL" id="CP139368">
    <property type="protein sequence ID" value="WPR90903.1"/>
    <property type="molecule type" value="Genomic_DNA"/>
</dbReference>
<dbReference type="Proteomes" id="UP001323798">
    <property type="component" value="Chromosome"/>
</dbReference>
<sequence length="115" mass="12381">MPTSRLTDDASVTIAVIRSGGIAGMRRAWRADAAPADAPRWVALIDECPWDEPAPDPIGADQFTWRIVAHCKTPQSAVADERTTSLPDHGLQGPWRALVDEVRARGLAVSPDDLG</sequence>